<gene>
    <name evidence="2" type="ORF">HNR40_008212</name>
</gene>
<dbReference type="GO" id="GO:0031177">
    <property type="term" value="F:phosphopantetheine binding"/>
    <property type="evidence" value="ECO:0007669"/>
    <property type="project" value="TreeGrafter"/>
</dbReference>
<dbReference type="GO" id="GO:0003824">
    <property type="term" value="F:catalytic activity"/>
    <property type="evidence" value="ECO:0007669"/>
    <property type="project" value="InterPro"/>
</dbReference>
<keyword evidence="3" id="KW-1185">Reference proteome</keyword>
<accession>A0A7W8ACT0</accession>
<evidence type="ECO:0000313" key="3">
    <source>
        <dbReference type="Proteomes" id="UP000568380"/>
    </source>
</evidence>
<dbReference type="GO" id="GO:0008610">
    <property type="term" value="P:lipid biosynthetic process"/>
    <property type="evidence" value="ECO:0007669"/>
    <property type="project" value="UniProtKB-ARBA"/>
</dbReference>
<name>A0A7W8ACT0_9ACTN</name>
<reference evidence="2 3" key="1">
    <citation type="submission" date="2020-08" db="EMBL/GenBank/DDBJ databases">
        <title>Genomic Encyclopedia of Type Strains, Phase IV (KMG-IV): sequencing the most valuable type-strain genomes for metagenomic binning, comparative biology and taxonomic classification.</title>
        <authorList>
            <person name="Goeker M."/>
        </authorList>
    </citation>
    <scope>NUCLEOTIDE SEQUENCE [LARGE SCALE GENOMIC DNA]</scope>
    <source>
        <strain evidence="2 3">DSM 45385</strain>
    </source>
</reference>
<dbReference type="AlphaFoldDB" id="A0A7W8ACT0"/>
<dbReference type="Proteomes" id="UP000568380">
    <property type="component" value="Unassembled WGS sequence"/>
</dbReference>
<dbReference type="GO" id="GO:0005737">
    <property type="term" value="C:cytoplasm"/>
    <property type="evidence" value="ECO:0007669"/>
    <property type="project" value="TreeGrafter"/>
</dbReference>
<evidence type="ECO:0000313" key="2">
    <source>
        <dbReference type="EMBL" id="MBB5082716.1"/>
    </source>
</evidence>
<dbReference type="PANTHER" id="PTHR45527">
    <property type="entry name" value="NONRIBOSOMAL PEPTIDE SYNTHETASE"/>
    <property type="match status" value="1"/>
</dbReference>
<proteinExistence type="predicted"/>
<protein>
    <recommendedName>
        <fullName evidence="1">Condensation domain-containing protein</fullName>
    </recommendedName>
</protein>
<dbReference type="Gene3D" id="3.30.559.30">
    <property type="entry name" value="Nonribosomal peptide synthetase, condensation domain"/>
    <property type="match status" value="1"/>
</dbReference>
<dbReference type="GO" id="GO:0043041">
    <property type="term" value="P:amino acid activation for nonribosomal peptide biosynthetic process"/>
    <property type="evidence" value="ECO:0007669"/>
    <property type="project" value="TreeGrafter"/>
</dbReference>
<dbReference type="GO" id="GO:0044550">
    <property type="term" value="P:secondary metabolite biosynthetic process"/>
    <property type="evidence" value="ECO:0007669"/>
    <property type="project" value="TreeGrafter"/>
</dbReference>
<sequence length="450" mass="49794">MPVEAALTFGQLFSWRDIERHPHDWIHEANLPAMWDLRGLTLDRVTAALSALVERHEALRTTYHVRDGVPYQRVHETVALPIELVERDGGDQQEAERTAAELIGRPFPMEADLNWRGLLVSVKGEPKFLALSISHLILDAWSVQHLRTQFRALVKDPGATAELGPVPRTLASSQRGQEWAARRTGAERHWRGVLEDGLMDELPTLPSRAYRNRLEATLHSRRIGGLAHAAAKRLGVTAPAVVMALVAAGVARQTGADRVTMSLMASNRFSAGNQRAVGTLNQLVPVVLPVDQGATLAEHVRGLHWAATKAYRHGSYDIDRMSEVAAEYGRPEHGCWFNHLLRCWFNYLQIDDKVADPADDSPAELVWTPLAQQYGQPFRVRVQVQRGRTSLLMLADPDVVPADGMLDILRGVGHGVQLAATGPEAGLKELWSGKELDPSLFPREADGPPR</sequence>
<dbReference type="EMBL" id="JACHIN010000014">
    <property type="protein sequence ID" value="MBB5082716.1"/>
    <property type="molecule type" value="Genomic_DNA"/>
</dbReference>
<dbReference type="SUPFAM" id="SSF52777">
    <property type="entry name" value="CoA-dependent acyltransferases"/>
    <property type="match status" value="2"/>
</dbReference>
<organism evidence="2 3">
    <name type="scientific">Nonomuraea endophytica</name>
    <dbReference type="NCBI Taxonomy" id="714136"/>
    <lineage>
        <taxon>Bacteria</taxon>
        <taxon>Bacillati</taxon>
        <taxon>Actinomycetota</taxon>
        <taxon>Actinomycetes</taxon>
        <taxon>Streptosporangiales</taxon>
        <taxon>Streptosporangiaceae</taxon>
        <taxon>Nonomuraea</taxon>
    </lineage>
</organism>
<dbReference type="PANTHER" id="PTHR45527:SF1">
    <property type="entry name" value="FATTY ACID SYNTHASE"/>
    <property type="match status" value="1"/>
</dbReference>
<dbReference type="InterPro" id="IPR001242">
    <property type="entry name" value="Condensation_dom"/>
</dbReference>
<comment type="caution">
    <text evidence="2">The sequence shown here is derived from an EMBL/GenBank/DDBJ whole genome shotgun (WGS) entry which is preliminary data.</text>
</comment>
<dbReference type="InterPro" id="IPR023213">
    <property type="entry name" value="CAT-like_dom_sf"/>
</dbReference>
<dbReference type="RefSeq" id="WP_184971186.1">
    <property type="nucleotide sequence ID" value="NZ_JACHIN010000014.1"/>
</dbReference>
<feature type="domain" description="Condensation" evidence="1">
    <location>
        <begin position="13"/>
        <end position="329"/>
    </location>
</feature>
<evidence type="ECO:0000259" key="1">
    <source>
        <dbReference type="Pfam" id="PF00668"/>
    </source>
</evidence>
<dbReference type="Gene3D" id="3.30.559.10">
    <property type="entry name" value="Chloramphenicol acetyltransferase-like domain"/>
    <property type="match status" value="1"/>
</dbReference>
<dbReference type="Pfam" id="PF00668">
    <property type="entry name" value="Condensation"/>
    <property type="match status" value="1"/>
</dbReference>